<dbReference type="AlphaFoldDB" id="A0A7R8ZUY5"/>
<reference evidence="1" key="1">
    <citation type="submission" date="2020-11" db="EMBL/GenBank/DDBJ databases">
        <authorList>
            <person name="Tran Van P."/>
        </authorList>
    </citation>
    <scope>NUCLEOTIDE SEQUENCE</scope>
</reference>
<evidence type="ECO:0000313" key="1">
    <source>
        <dbReference type="EMBL" id="CAD7237987.1"/>
    </source>
</evidence>
<name>A0A7R8ZUY5_9CRUS</name>
<dbReference type="EMBL" id="OB694444">
    <property type="protein sequence ID" value="CAD7237987.1"/>
    <property type="molecule type" value="Genomic_DNA"/>
</dbReference>
<gene>
    <name evidence="1" type="ORF">CTOB1V02_LOCUS15802</name>
</gene>
<proteinExistence type="predicted"/>
<organism evidence="1">
    <name type="scientific">Cyprideis torosa</name>
    <dbReference type="NCBI Taxonomy" id="163714"/>
    <lineage>
        <taxon>Eukaryota</taxon>
        <taxon>Metazoa</taxon>
        <taxon>Ecdysozoa</taxon>
        <taxon>Arthropoda</taxon>
        <taxon>Crustacea</taxon>
        <taxon>Oligostraca</taxon>
        <taxon>Ostracoda</taxon>
        <taxon>Podocopa</taxon>
        <taxon>Podocopida</taxon>
        <taxon>Cytherocopina</taxon>
        <taxon>Cytheroidea</taxon>
        <taxon>Cytherideidae</taxon>
        <taxon>Cyprideis</taxon>
    </lineage>
</organism>
<accession>A0A7R8ZUY5</accession>
<protein>
    <submittedName>
        <fullName evidence="1">Uncharacterized protein</fullName>
    </submittedName>
</protein>
<sequence>MVLTGRVLVEAFDPIDPRGLRVIGHLPLDAHLLATALEGPKEVRISSKKGAEKVRVLNRGMAHVQFEASLSSPLFEVRGLPGAFSLSPGKEVVFEVVALDKRAEEATLSLVSVPASSHSVSRLLWSAPVCKVLHQSVIRTSHDVLSFGAFGEKLLTCVAKVRGRVEMVCSLDRGTEFK</sequence>
<feature type="non-terminal residue" evidence="1">
    <location>
        <position position="178"/>
    </location>
</feature>